<dbReference type="RefSeq" id="WP_151134316.1">
    <property type="nucleotide sequence ID" value="NZ_CP043311.1"/>
</dbReference>
<proteinExistence type="predicted"/>
<dbReference type="PANTHER" id="PTHR35370:SF1">
    <property type="entry name" value="TYPE VI SECRETION SYSTEM COMPONENT TSSF1"/>
    <property type="match status" value="1"/>
</dbReference>
<dbReference type="InterPro" id="IPR010272">
    <property type="entry name" value="T6SS_TssF"/>
</dbReference>
<evidence type="ECO:0000313" key="2">
    <source>
        <dbReference type="Proteomes" id="UP000327179"/>
    </source>
</evidence>
<dbReference type="PANTHER" id="PTHR35370">
    <property type="entry name" value="CYTOPLASMIC PROTEIN-RELATED-RELATED"/>
    <property type="match status" value="1"/>
</dbReference>
<accession>A0A5J6QQE1</accession>
<evidence type="ECO:0000313" key="1">
    <source>
        <dbReference type="EMBL" id="QEY63561.1"/>
    </source>
</evidence>
<protein>
    <submittedName>
        <fullName evidence="1">Type VI secretion system baseplate subunit TssF</fullName>
    </submittedName>
</protein>
<dbReference type="PIRSF" id="PIRSF028304">
    <property type="entry name" value="UCP028304"/>
    <property type="match status" value="1"/>
</dbReference>
<dbReference type="KEGG" id="plal:FXN65_16390"/>
<reference evidence="1 2" key="1">
    <citation type="submission" date="2019-08" db="EMBL/GenBank/DDBJ databases">
        <title>Whole-genome Sequencing of e-waste polymer degrading bacterium Pseudomonas sp. strain PE08.</title>
        <authorList>
            <person name="Kirdat K."/>
            <person name="Debbarma P."/>
            <person name="Narawade N."/>
            <person name="Suyal D."/>
            <person name="Thorat V."/>
            <person name="Shouche Y."/>
            <person name="Goel R."/>
            <person name="Yadav A."/>
        </authorList>
    </citation>
    <scope>NUCLEOTIDE SEQUENCE [LARGE SCALE GENOMIC DNA]</scope>
    <source>
        <strain evidence="1 2">PE08</strain>
    </source>
</reference>
<sequence>MSDSIDPELLDYYQRELTWLRHAGASFAARYPKVARRLELAPGECPDPHVERLLEGFSLLTARLQRRLDDDYAEFSDALLEQLYPLALRPIPSCAIVQFEPDPTQGSLAEGYRMPRDTPLFVTTSQGASVHLRTTAEAVLWPVRIGQATLLDGDEAVALTGRPDARAALRLELHCLGEFDWAQLPVRQLRLHLAASPVTNAALFDLLGAHSLGIHCGVPGQPLLPCPGEPQLVGFADDQALLPEEEGQHPGLRLLAEYFTFPDKFAFFDIPIQPPATGGRDCVLVIAFDRAPAGRPHLQADDLRLGCAPVINLFPRTSEPLRPDGTRSEYRLVADAHRESSVEIHSIRSVRAASPRGVSAVPAYYGHAHGAGAAGAGLYWHARRVQGMSPNRRGTDMLLSLVDTGFDPLLDAPEYSLTAELLCTNRHLAENLQAGTRLGFERPGPVARASLRNPPSPQSLPRLSGESRWRMVSQLTLNHLSLVEGPQALDALREMLNLHNLRDEGSARRQIDGIARLTCERVVARVGDDAWRGWRNGLEVRLSLDPQHFAGASSVLFSAVLAQFFSLYATANRFVRTVLVDGDKEVRTWQPQAGMPLSL</sequence>
<dbReference type="Pfam" id="PF05947">
    <property type="entry name" value="T6SS_TssF"/>
    <property type="match status" value="1"/>
</dbReference>
<dbReference type="Proteomes" id="UP000327179">
    <property type="component" value="Chromosome"/>
</dbReference>
<dbReference type="AlphaFoldDB" id="A0A5J6QQE1"/>
<dbReference type="EMBL" id="CP043311">
    <property type="protein sequence ID" value="QEY63561.1"/>
    <property type="molecule type" value="Genomic_DNA"/>
</dbReference>
<name>A0A5J6QQE1_9GAMM</name>
<dbReference type="NCBIfam" id="TIGR03359">
    <property type="entry name" value="VI_chp_6"/>
    <property type="match status" value="1"/>
</dbReference>
<keyword evidence="2" id="KW-1185">Reference proteome</keyword>
<organism evidence="1 2">
    <name type="scientific">Metapseudomonas lalkuanensis</name>
    <dbReference type="NCBI Taxonomy" id="2604832"/>
    <lineage>
        <taxon>Bacteria</taxon>
        <taxon>Pseudomonadati</taxon>
        <taxon>Pseudomonadota</taxon>
        <taxon>Gammaproteobacteria</taxon>
        <taxon>Pseudomonadales</taxon>
        <taxon>Pseudomonadaceae</taxon>
        <taxon>Metapseudomonas</taxon>
    </lineage>
</organism>
<gene>
    <name evidence="1" type="primary">tssF</name>
    <name evidence="1" type="ORF">FXN65_16390</name>
</gene>